<proteinExistence type="predicted"/>
<dbReference type="EMBL" id="GBXM01074405">
    <property type="protein sequence ID" value="JAH34172.1"/>
    <property type="molecule type" value="Transcribed_RNA"/>
</dbReference>
<accession>A0A0E9RZ41</accession>
<protein>
    <submittedName>
        <fullName evidence="1">Uncharacterized protein</fullName>
    </submittedName>
</protein>
<sequence length="13" mass="1629">MEQNRMSITLSYR</sequence>
<reference evidence="1" key="1">
    <citation type="submission" date="2014-11" db="EMBL/GenBank/DDBJ databases">
        <authorList>
            <person name="Amaro Gonzalez C."/>
        </authorList>
    </citation>
    <scope>NUCLEOTIDE SEQUENCE</scope>
</reference>
<name>A0A0E9RZ41_ANGAN</name>
<organism evidence="1">
    <name type="scientific">Anguilla anguilla</name>
    <name type="common">European freshwater eel</name>
    <name type="synonym">Muraena anguilla</name>
    <dbReference type="NCBI Taxonomy" id="7936"/>
    <lineage>
        <taxon>Eukaryota</taxon>
        <taxon>Metazoa</taxon>
        <taxon>Chordata</taxon>
        <taxon>Craniata</taxon>
        <taxon>Vertebrata</taxon>
        <taxon>Euteleostomi</taxon>
        <taxon>Actinopterygii</taxon>
        <taxon>Neopterygii</taxon>
        <taxon>Teleostei</taxon>
        <taxon>Anguilliformes</taxon>
        <taxon>Anguillidae</taxon>
        <taxon>Anguilla</taxon>
    </lineage>
</organism>
<reference evidence="1" key="2">
    <citation type="journal article" date="2015" name="Fish Shellfish Immunol.">
        <title>Early steps in the European eel (Anguilla anguilla)-Vibrio vulnificus interaction in the gills: Role of the RtxA13 toxin.</title>
        <authorList>
            <person name="Callol A."/>
            <person name="Pajuelo D."/>
            <person name="Ebbesson L."/>
            <person name="Teles M."/>
            <person name="MacKenzie S."/>
            <person name="Amaro C."/>
        </authorList>
    </citation>
    <scope>NUCLEOTIDE SEQUENCE</scope>
</reference>
<evidence type="ECO:0000313" key="1">
    <source>
        <dbReference type="EMBL" id="JAH34172.1"/>
    </source>
</evidence>